<feature type="region of interest" description="Disordered" evidence="1">
    <location>
        <begin position="91"/>
        <end position="265"/>
    </location>
</feature>
<name>A0A329T2D3_9STRA</name>
<accession>A0A329T2D3</accession>
<feature type="region of interest" description="Disordered" evidence="1">
    <location>
        <begin position="713"/>
        <end position="750"/>
    </location>
</feature>
<comment type="caution">
    <text evidence="2">The sequence shown here is derived from an EMBL/GenBank/DDBJ whole genome shotgun (WGS) entry which is preliminary data.</text>
</comment>
<feature type="compositionally biased region" description="Basic residues" evidence="1">
    <location>
        <begin position="110"/>
        <end position="127"/>
    </location>
</feature>
<feature type="region of interest" description="Disordered" evidence="1">
    <location>
        <begin position="366"/>
        <end position="464"/>
    </location>
</feature>
<dbReference type="AlphaFoldDB" id="A0A329T2D3"/>
<feature type="compositionally biased region" description="Low complexity" evidence="1">
    <location>
        <begin position="808"/>
        <end position="825"/>
    </location>
</feature>
<dbReference type="EMBL" id="MJFZ01000010">
    <property type="protein sequence ID" value="RAW42901.1"/>
    <property type="molecule type" value="Genomic_DNA"/>
</dbReference>
<organism evidence="2 3">
    <name type="scientific">Phytophthora cactorum</name>
    <dbReference type="NCBI Taxonomy" id="29920"/>
    <lineage>
        <taxon>Eukaryota</taxon>
        <taxon>Sar</taxon>
        <taxon>Stramenopiles</taxon>
        <taxon>Oomycota</taxon>
        <taxon>Peronosporomycetes</taxon>
        <taxon>Peronosporales</taxon>
        <taxon>Peronosporaceae</taxon>
        <taxon>Phytophthora</taxon>
    </lineage>
</organism>
<evidence type="ECO:0000313" key="2">
    <source>
        <dbReference type="EMBL" id="RAW42901.1"/>
    </source>
</evidence>
<feature type="region of interest" description="Disordered" evidence="1">
    <location>
        <begin position="764"/>
        <end position="918"/>
    </location>
</feature>
<gene>
    <name evidence="2" type="ORF">PC110_g922</name>
</gene>
<proteinExistence type="predicted"/>
<evidence type="ECO:0000256" key="1">
    <source>
        <dbReference type="SAM" id="MobiDB-lite"/>
    </source>
</evidence>
<feature type="region of interest" description="Disordered" evidence="1">
    <location>
        <begin position="600"/>
        <end position="689"/>
    </location>
</feature>
<evidence type="ECO:0000313" key="3">
    <source>
        <dbReference type="Proteomes" id="UP000251314"/>
    </source>
</evidence>
<dbReference type="OrthoDB" id="127272at2759"/>
<keyword evidence="3" id="KW-1185">Reference proteome</keyword>
<feature type="region of interest" description="Disordered" evidence="1">
    <location>
        <begin position="564"/>
        <end position="587"/>
    </location>
</feature>
<reference evidence="2 3" key="1">
    <citation type="submission" date="2018-01" db="EMBL/GenBank/DDBJ databases">
        <title>Draft genome of the strawberry crown rot pathogen Phytophthora cactorum.</title>
        <authorList>
            <person name="Armitage A.D."/>
            <person name="Lysoe E."/>
            <person name="Nellist C.F."/>
            <person name="Harrison R.J."/>
            <person name="Brurberg M.B."/>
        </authorList>
    </citation>
    <scope>NUCLEOTIDE SEQUENCE [LARGE SCALE GENOMIC DNA]</scope>
    <source>
        <strain evidence="2 3">10300</strain>
    </source>
</reference>
<feature type="compositionally biased region" description="Basic and acidic residues" evidence="1">
    <location>
        <begin position="166"/>
        <end position="177"/>
    </location>
</feature>
<feature type="compositionally biased region" description="Basic and acidic residues" evidence="1">
    <location>
        <begin position="201"/>
        <end position="211"/>
    </location>
</feature>
<feature type="compositionally biased region" description="Polar residues" evidence="1">
    <location>
        <begin position="906"/>
        <end position="918"/>
    </location>
</feature>
<feature type="compositionally biased region" description="Low complexity" evidence="1">
    <location>
        <begin position="727"/>
        <end position="750"/>
    </location>
</feature>
<feature type="compositionally biased region" description="Polar residues" evidence="1">
    <location>
        <begin position="852"/>
        <end position="870"/>
    </location>
</feature>
<protein>
    <submittedName>
        <fullName evidence="2">Uncharacterized protein</fullName>
    </submittedName>
</protein>
<feature type="compositionally biased region" description="Low complexity" evidence="1">
    <location>
        <begin position="657"/>
        <end position="688"/>
    </location>
</feature>
<dbReference type="Proteomes" id="UP000251314">
    <property type="component" value="Unassembled WGS sequence"/>
</dbReference>
<feature type="region of interest" description="Disordered" evidence="1">
    <location>
        <begin position="1022"/>
        <end position="1061"/>
    </location>
</feature>
<feature type="compositionally biased region" description="Basic and acidic residues" evidence="1">
    <location>
        <begin position="435"/>
        <end position="446"/>
    </location>
</feature>
<sequence>MDGRVRVPPPGARAMTYRELQATRVLSVDAYWQELREPSRRTPREIPVPLWPGESLQQYEREFGRWLAARRLSLVSMREDPVTERNYRLQFAQTRVARPAQQRHPSGPRSRSRSRSPSRSPPHKRRFIGAQQHPIQREDRGYVYGRKPSPDTGRLIAARQTAVRLVPERNYPRDRPQVTRGYSAAPEASRVHDNWQAQRGVEPRPRQDTRPSPRAAHRQYVGDAQRWTRSPSPEYYSNRAVSPQRSDRSFSSQVRRSASPHDQARSNVDILRKQLLARRVISVDAFRDEMYKLRNGIIREDALKRPLETMVRIPIILWPGETMAQYTQKFERWLDSRKMSLASLRDNPARERSLWHTFAYTRAGASDLGEPAHSSAPLRSPSSMNTRSRSRSRSRSSSRSTRGSSERGRPTMPAGYGESKPLQRGYVSNPPVNPPRRDRSYSPEQRRRSRSPSASIAPAENPRLFSNKTRRQLLERRILELDAFQKEVGQNAWAEGANTAEGAVIAAIPVPLHPGESTGLYDHRFWTWLKNYNETKESLSDNPARERRFRMAFAYLRVKRPQSSTVVGAQRAQDPRPRVESQNKIPLGVLKSARARLATNLKRSSEESELQTQVRSKESSAKRTRTEGERRARNHVIPGVPSNRSPAEPEVKKEPNLSLASYQSSSRSRLEPTTKTSSTKTSASMVTSGSTTRLAPSAITLSVRVSMAVRTSPAPAASTPSEGVPKAARASSVSTTTVPSARTTTTSSPARSVRFSTDFVPETIPARALPSSSATAPLQEEPRIKLEKPAVLAVPPSATASAQKMKAKSPTTTSTSVLSTKPSSSRAQKMTERARTAGTSKVGKPVEPRPSARTSQEASHPLLQQSTSVPSPAVKPATFSLTSSAAPEARNVGTNKVRKPVDPRPSISSGTRTSQEASRTLLQRMRIPTAATFPSVLSPVSKPARFSLSSPAAPAVSTASQAPASTTSQSQTPPSAVTSAASVVISSQMSPSADAVAARTKPAVATPRVNVVENDSADADAAISEPDTTPAEPPVSEVSDVDSSPADDSKEHDGDVMNQDGCGCTKCMRNWAKTLTDRMDQLERNVGELKHEVGQTITITGS</sequence>
<feature type="compositionally biased region" description="Basic and acidic residues" evidence="1">
    <location>
        <begin position="615"/>
        <end position="631"/>
    </location>
</feature>
<feature type="compositionally biased region" description="Polar residues" evidence="1">
    <location>
        <begin position="239"/>
        <end position="256"/>
    </location>
</feature>
<dbReference type="VEuPathDB" id="FungiDB:PC110_g922"/>
<feature type="compositionally biased region" description="Low complexity" evidence="1">
    <location>
        <begin position="1034"/>
        <end position="1046"/>
    </location>
</feature>